<protein>
    <recommendedName>
        <fullName evidence="4">DUF3047 domain-containing protein</fullName>
    </recommendedName>
</protein>
<organism evidence="2 3">
    <name type="scientific">Desulfobacula phenolica</name>
    <dbReference type="NCBI Taxonomy" id="90732"/>
    <lineage>
        <taxon>Bacteria</taxon>
        <taxon>Pseudomonadati</taxon>
        <taxon>Thermodesulfobacteriota</taxon>
        <taxon>Desulfobacteria</taxon>
        <taxon>Desulfobacterales</taxon>
        <taxon>Desulfobacteraceae</taxon>
        <taxon>Desulfobacula</taxon>
    </lineage>
</organism>
<reference evidence="3" key="1">
    <citation type="submission" date="2016-10" db="EMBL/GenBank/DDBJ databases">
        <authorList>
            <person name="Varghese N."/>
            <person name="Submissions S."/>
        </authorList>
    </citation>
    <scope>NUCLEOTIDE SEQUENCE [LARGE SCALE GENOMIC DNA]</scope>
    <source>
        <strain evidence="3">DSM 3384</strain>
    </source>
</reference>
<accession>A0A1H2H7P4</accession>
<feature type="signal peptide" evidence="1">
    <location>
        <begin position="1"/>
        <end position="23"/>
    </location>
</feature>
<dbReference type="InterPro" id="IPR021409">
    <property type="entry name" value="DUF3047"/>
</dbReference>
<feature type="chain" id="PRO_5011702105" description="DUF3047 domain-containing protein" evidence="1">
    <location>
        <begin position="24"/>
        <end position="221"/>
    </location>
</feature>
<gene>
    <name evidence="2" type="ORF">SAMN04487931_10689</name>
</gene>
<keyword evidence="3" id="KW-1185">Reference proteome</keyword>
<evidence type="ECO:0000313" key="3">
    <source>
        <dbReference type="Proteomes" id="UP000199608"/>
    </source>
</evidence>
<dbReference type="AlphaFoldDB" id="A0A1H2H7P4"/>
<name>A0A1H2H7P4_9BACT</name>
<keyword evidence="1" id="KW-0732">Signal</keyword>
<sequence>MKKCRILIFILGLCILSNLHVHADEKDNILVGAFSQQTLEGWESKKFVNETTYSLVMVDGNMVLKAGSQNSASGLIKKIRVDLEKFPVLNWRWRIENRLAGTFDEKQKSGDDYAARIYVVVSGGIAVWNTRAMNYVWAKNSLKGDVWPNAFAKKNAVMVALQSSQAPVSVWHAEKRNIHEDFKKYFGKKIRFIDAVVLMSDTDNTKKTVTAYYGDIYFSTR</sequence>
<dbReference type="Pfam" id="PF11249">
    <property type="entry name" value="DUF3047"/>
    <property type="match status" value="1"/>
</dbReference>
<proteinExistence type="predicted"/>
<evidence type="ECO:0000313" key="2">
    <source>
        <dbReference type="EMBL" id="SDU27832.1"/>
    </source>
</evidence>
<dbReference type="Proteomes" id="UP000199608">
    <property type="component" value="Unassembled WGS sequence"/>
</dbReference>
<dbReference type="RefSeq" id="WP_014958573.1">
    <property type="nucleotide sequence ID" value="NZ_FNLL01000006.1"/>
</dbReference>
<evidence type="ECO:0000256" key="1">
    <source>
        <dbReference type="SAM" id="SignalP"/>
    </source>
</evidence>
<dbReference type="EMBL" id="FNLL01000006">
    <property type="protein sequence ID" value="SDU27832.1"/>
    <property type="molecule type" value="Genomic_DNA"/>
</dbReference>
<evidence type="ECO:0008006" key="4">
    <source>
        <dbReference type="Google" id="ProtNLM"/>
    </source>
</evidence>